<protein>
    <submittedName>
        <fullName evidence="1">Uncharacterized protein</fullName>
    </submittedName>
</protein>
<comment type="caution">
    <text evidence="1">The sequence shown here is derived from an EMBL/GenBank/DDBJ whole genome shotgun (WGS) entry which is preliminary data.</text>
</comment>
<keyword evidence="2" id="KW-1185">Reference proteome</keyword>
<accession>A0A9X2NP54</accession>
<dbReference type="AlphaFoldDB" id="A0A9X2NP54"/>
<dbReference type="RefSeq" id="WP_257927379.1">
    <property type="nucleotide sequence ID" value="NZ_JAMXQV010000057.1"/>
</dbReference>
<dbReference type="EMBL" id="JAMXQV010000057">
    <property type="protein sequence ID" value="MCR6490805.1"/>
    <property type="molecule type" value="Genomic_DNA"/>
</dbReference>
<dbReference type="Proteomes" id="UP001144096">
    <property type="component" value="Unassembled WGS sequence"/>
</dbReference>
<sequence>MKQAELRVGDEYAYQLHEPHDAAPLAARVRVVSIDGRGKATVVVVEPGPPLPAHAFGARSVKRNEKLQISTRSIACLWGEWAARAAAVGAEKKAQAAATRQRWEELDRLQADRLVVDPERALPDQYDEEHLYPDTDVEERASLCKAYARARRLGPYATDEKLKPLLVDLPVPVLRDIVAADDHRRAGAPGTVAYTFGRAAELLEAARVAQLDRAGRGSSDIPAPLRVLDEADVAFVAATREAVANAGGDLLLPPVPALPDWVKETDRAMAPTFGWLRLAVGDTDGERLHSPGCALVRSRPAALTEHVPWWQVMLDSARLCGNCGGPGVRDLVPLAGFVAAVDVWRDRGKSRIERWQQAAFQRLLSATAAARAQTLAPDITLTSRIVAALTLGAPGDDGWAAYWVAAATRWNRLGAEVERLTAAELESACALVRDRLTTLLEVLPKPLRPQGPPTADVEDLRRSYEQMKELLGETVPQLDRLLFTLPGAVPTAGW</sequence>
<name>A0A9X2NP54_9PSEU</name>
<proteinExistence type="predicted"/>
<organism evidence="1 2">
    <name type="scientific">Amycolatopsis iheyensis</name>
    <dbReference type="NCBI Taxonomy" id="2945988"/>
    <lineage>
        <taxon>Bacteria</taxon>
        <taxon>Bacillati</taxon>
        <taxon>Actinomycetota</taxon>
        <taxon>Actinomycetes</taxon>
        <taxon>Pseudonocardiales</taxon>
        <taxon>Pseudonocardiaceae</taxon>
        <taxon>Amycolatopsis</taxon>
    </lineage>
</organism>
<evidence type="ECO:0000313" key="2">
    <source>
        <dbReference type="Proteomes" id="UP001144096"/>
    </source>
</evidence>
<gene>
    <name evidence="1" type="ORF">M8542_49265</name>
</gene>
<reference evidence="1" key="1">
    <citation type="submission" date="2022-06" db="EMBL/GenBank/DDBJ databases">
        <title>Amycolatopsis iheyaensis sp. nov., a new species of the genus Amycolatopsis isolated from soil in Iheya island, Japan.</title>
        <authorList>
            <person name="Ngamcharungchit C."/>
            <person name="Kanto H."/>
            <person name="Take A."/>
            <person name="Intra B."/>
            <person name="Matsumoto A."/>
            <person name="Panbangred W."/>
            <person name="Inahashi Y."/>
        </authorList>
    </citation>
    <scope>NUCLEOTIDE SEQUENCE</scope>
    <source>
        <strain evidence="1">OK19-0408</strain>
    </source>
</reference>
<evidence type="ECO:0000313" key="1">
    <source>
        <dbReference type="EMBL" id="MCR6490805.1"/>
    </source>
</evidence>